<feature type="region of interest" description="Disordered" evidence="2">
    <location>
        <begin position="37"/>
        <end position="58"/>
    </location>
</feature>
<evidence type="ECO:0000313" key="4">
    <source>
        <dbReference type="EMBL" id="EAU88402.2"/>
    </source>
</evidence>
<keyword evidence="5" id="KW-1185">Reference proteome</keyword>
<sequence length="448" mass="50120">MTNSIRCEICHDDLKELTVQLRQLHYEQHFEEGELSGIAASPSPTSPSTSTSTSSKIAKPKRWLAKPRKFFKENDVFWYPSQEGRPPPNYTPGIDPPPLFLVQVFDTDAPRSHTASKETVFIQHEAWDMTWGCGYRNFLMACACLMVHPFQPMYFPLLDDPVPPSVRNLQGWIEDAWDKGFDTEGKAQLKHLVGTRKWIGTADLWVAFSSRGIPAELVDFTDASNVQMVIDWIVNYFSPPESAGQGSRNAFQALVSTNPVTVTDKPPIILQHAGHSRSIVGYEVNRQGEVNLLAFDSGTCLPKEIREMALSLHKSASDDNDKENNKRKMNLEVSSPNPKRQRSCKFEDDEVVIVGSTVQGDDDEIIYTGSNSPLKKAEGSKSGLSGPSKSNTPGGKTFDYKGIVRHFRLGSKKLGKNKQYQILYFPMTEPLSDSEIRSRKVVTSTKIC</sequence>
<feature type="domain" description="UFSP1/2/DUB catalytic" evidence="3">
    <location>
        <begin position="120"/>
        <end position="304"/>
    </location>
</feature>
<dbReference type="GeneID" id="6009964"/>
<dbReference type="AlphaFoldDB" id="A8NG40"/>
<dbReference type="RefSeq" id="XP_001833468.2">
    <property type="nucleotide sequence ID" value="XM_001833416.2"/>
</dbReference>
<feature type="compositionally biased region" description="Low complexity" evidence="2">
    <location>
        <begin position="41"/>
        <end position="55"/>
    </location>
</feature>
<dbReference type="eggNOG" id="KOG4696">
    <property type="taxonomic scope" value="Eukaryota"/>
</dbReference>
<keyword evidence="1" id="KW-0378">Hydrolase</keyword>
<evidence type="ECO:0000256" key="2">
    <source>
        <dbReference type="SAM" id="MobiDB-lite"/>
    </source>
</evidence>
<gene>
    <name evidence="4" type="ORF">CC1G_05168</name>
</gene>
<organism evidence="4 5">
    <name type="scientific">Coprinopsis cinerea (strain Okayama-7 / 130 / ATCC MYA-4618 / FGSC 9003)</name>
    <name type="common">Inky cap fungus</name>
    <name type="synonym">Hormographiella aspergillata</name>
    <dbReference type="NCBI Taxonomy" id="240176"/>
    <lineage>
        <taxon>Eukaryota</taxon>
        <taxon>Fungi</taxon>
        <taxon>Dikarya</taxon>
        <taxon>Basidiomycota</taxon>
        <taxon>Agaricomycotina</taxon>
        <taxon>Agaricomycetes</taxon>
        <taxon>Agaricomycetidae</taxon>
        <taxon>Agaricales</taxon>
        <taxon>Agaricineae</taxon>
        <taxon>Psathyrellaceae</taxon>
        <taxon>Coprinopsis</taxon>
    </lineage>
</organism>
<dbReference type="InterPro" id="IPR012462">
    <property type="entry name" value="UFSP1/2_DUB_cat"/>
</dbReference>
<feature type="region of interest" description="Disordered" evidence="2">
    <location>
        <begin position="313"/>
        <end position="344"/>
    </location>
</feature>
<evidence type="ECO:0000256" key="1">
    <source>
        <dbReference type="ARBA" id="ARBA00022801"/>
    </source>
</evidence>
<feature type="compositionally biased region" description="Low complexity" evidence="2">
    <location>
        <begin position="380"/>
        <end position="390"/>
    </location>
</feature>
<dbReference type="EMBL" id="AACS02000002">
    <property type="protein sequence ID" value="EAU88402.2"/>
    <property type="molecule type" value="Genomic_DNA"/>
</dbReference>
<dbReference type="VEuPathDB" id="FungiDB:CC1G_05168"/>
<dbReference type="OrthoDB" id="288987at2759"/>
<proteinExistence type="predicted"/>
<dbReference type="KEGG" id="cci:CC1G_05168"/>
<accession>A8NG40</accession>
<dbReference type="InParanoid" id="A8NG40"/>
<dbReference type="OMA" id="MFDPGRR"/>
<reference evidence="4 5" key="1">
    <citation type="journal article" date="2010" name="Proc. Natl. Acad. Sci. U.S.A.">
        <title>Insights into evolution of multicellular fungi from the assembled chromosomes of the mushroom Coprinopsis cinerea (Coprinus cinereus).</title>
        <authorList>
            <person name="Stajich J.E."/>
            <person name="Wilke S.K."/>
            <person name="Ahren D."/>
            <person name="Au C.H."/>
            <person name="Birren B.W."/>
            <person name="Borodovsky M."/>
            <person name="Burns C."/>
            <person name="Canback B."/>
            <person name="Casselton L.A."/>
            <person name="Cheng C.K."/>
            <person name="Deng J."/>
            <person name="Dietrich F.S."/>
            <person name="Fargo D.C."/>
            <person name="Farman M.L."/>
            <person name="Gathman A.C."/>
            <person name="Goldberg J."/>
            <person name="Guigo R."/>
            <person name="Hoegger P.J."/>
            <person name="Hooker J.B."/>
            <person name="Huggins A."/>
            <person name="James T.Y."/>
            <person name="Kamada T."/>
            <person name="Kilaru S."/>
            <person name="Kodira C."/>
            <person name="Kues U."/>
            <person name="Kupfer D."/>
            <person name="Kwan H.S."/>
            <person name="Lomsadze A."/>
            <person name="Li W."/>
            <person name="Lilly W.W."/>
            <person name="Ma L.J."/>
            <person name="Mackey A.J."/>
            <person name="Manning G."/>
            <person name="Martin F."/>
            <person name="Muraguchi H."/>
            <person name="Natvig D.O."/>
            <person name="Palmerini H."/>
            <person name="Ramesh M.A."/>
            <person name="Rehmeyer C.J."/>
            <person name="Roe B.A."/>
            <person name="Shenoy N."/>
            <person name="Stanke M."/>
            <person name="Ter-Hovhannisyan V."/>
            <person name="Tunlid A."/>
            <person name="Velagapudi R."/>
            <person name="Vision T.J."/>
            <person name="Zeng Q."/>
            <person name="Zolan M.E."/>
            <person name="Pukkila P.J."/>
        </authorList>
    </citation>
    <scope>NUCLEOTIDE SEQUENCE [LARGE SCALE GENOMIC DNA]</scope>
    <source>
        <strain evidence="5">Okayama-7 / 130 / ATCC MYA-4618 / FGSC 9003</strain>
    </source>
</reference>
<dbReference type="GO" id="GO:0016787">
    <property type="term" value="F:hydrolase activity"/>
    <property type="evidence" value="ECO:0007669"/>
    <property type="project" value="UniProtKB-KW"/>
</dbReference>
<protein>
    <recommendedName>
        <fullName evidence="3">UFSP1/2/DUB catalytic domain-containing protein</fullName>
    </recommendedName>
</protein>
<comment type="caution">
    <text evidence="4">The sequence shown here is derived from an EMBL/GenBank/DDBJ whole genome shotgun (WGS) entry which is preliminary data.</text>
</comment>
<dbReference type="STRING" id="240176.A8NG40"/>
<name>A8NG40_COPC7</name>
<evidence type="ECO:0000259" key="3">
    <source>
        <dbReference type="Pfam" id="PF07910"/>
    </source>
</evidence>
<dbReference type="Proteomes" id="UP000001861">
    <property type="component" value="Unassembled WGS sequence"/>
</dbReference>
<dbReference type="Pfam" id="PF07910">
    <property type="entry name" value="Peptidase_C78"/>
    <property type="match status" value="1"/>
</dbReference>
<feature type="compositionally biased region" description="Basic and acidic residues" evidence="2">
    <location>
        <begin position="315"/>
        <end position="330"/>
    </location>
</feature>
<dbReference type="HOGENOM" id="CLU_029795_0_0_1"/>
<evidence type="ECO:0000313" key="5">
    <source>
        <dbReference type="Proteomes" id="UP000001861"/>
    </source>
</evidence>
<feature type="region of interest" description="Disordered" evidence="2">
    <location>
        <begin position="364"/>
        <end position="397"/>
    </location>
</feature>
<dbReference type="Gene3D" id="3.90.70.130">
    <property type="match status" value="1"/>
</dbReference>